<dbReference type="InterPro" id="IPR038078">
    <property type="entry name" value="PhoU-like_sf"/>
</dbReference>
<dbReference type="PANTHER" id="PTHR36536:SF3">
    <property type="entry name" value="UPF0111 PROTEIN HI_1603"/>
    <property type="match status" value="1"/>
</dbReference>
<reference evidence="3 4" key="1">
    <citation type="submission" date="2016-06" db="EMBL/GenBank/DDBJ databases">
        <title>Complete genome sequence of a deep-branching marine Gamma Proteobacterium Woeseia oceani type strain XK5.</title>
        <authorList>
            <person name="Mu D."/>
            <person name="Du Z."/>
        </authorList>
    </citation>
    <scope>NUCLEOTIDE SEQUENCE [LARGE SCALE GENOMIC DNA]</scope>
    <source>
        <strain evidence="3 4">XK5</strain>
    </source>
</reference>
<dbReference type="InterPro" id="IPR018445">
    <property type="entry name" value="Put_Phosphate_transp_reg"/>
</dbReference>
<proteinExistence type="inferred from homology"/>
<evidence type="ECO:0000256" key="1">
    <source>
        <dbReference type="ARBA" id="ARBA00008591"/>
    </source>
</evidence>
<dbReference type="OrthoDB" id="9780540at2"/>
<dbReference type="NCBIfam" id="TIGR00153">
    <property type="entry name" value="TIGR00153 family protein"/>
    <property type="match status" value="1"/>
</dbReference>
<organism evidence="3 4">
    <name type="scientific">Woeseia oceani</name>
    <dbReference type="NCBI Taxonomy" id="1548547"/>
    <lineage>
        <taxon>Bacteria</taxon>
        <taxon>Pseudomonadati</taxon>
        <taxon>Pseudomonadota</taxon>
        <taxon>Gammaproteobacteria</taxon>
        <taxon>Woeseiales</taxon>
        <taxon>Woeseiaceae</taxon>
        <taxon>Woeseia</taxon>
    </lineage>
</organism>
<name>A0A193LDZ5_9GAMM</name>
<gene>
    <name evidence="3" type="ORF">BA177_05605</name>
</gene>
<dbReference type="PANTHER" id="PTHR36536">
    <property type="entry name" value="UPF0111 PROTEIN HI_1603"/>
    <property type="match status" value="1"/>
</dbReference>
<evidence type="ECO:0000313" key="3">
    <source>
        <dbReference type="EMBL" id="ANO50750.1"/>
    </source>
</evidence>
<keyword evidence="4" id="KW-1185">Reference proteome</keyword>
<feature type="coiled-coil region" evidence="2">
    <location>
        <begin position="118"/>
        <end position="174"/>
    </location>
</feature>
<dbReference type="STRING" id="1548547.BA177_05605"/>
<dbReference type="InterPro" id="IPR002727">
    <property type="entry name" value="DUF47"/>
</dbReference>
<dbReference type="Gene3D" id="1.20.58.220">
    <property type="entry name" value="Phosphate transport system protein phou homolog 2, domain 2"/>
    <property type="match status" value="1"/>
</dbReference>
<sequence length="221" mass="25053">MLANIFGTSPVQPLEKHCDIAYQCTKQLNTFFACAVKGDWDGAAAARKLVEDLENQADDVKKEIRLHLPKSLFMPVPREDLLELLLVQDKMANRAKDVSGLVLGRRMVIPAQISDDFLEFVRRNVDAAKQARKSVRELDELFTSGFKGAEVKLVESLIEELDRIESDTDERQADLRAALFRIESELEPVTVIFLYRVIELTGEIADMAERVGRRLELLLSH</sequence>
<comment type="similarity">
    <text evidence="1">Belongs to the UPF0111 family.</text>
</comment>
<protein>
    <submittedName>
        <fullName evidence="3">TIGR00153 family protein</fullName>
    </submittedName>
</protein>
<evidence type="ECO:0000256" key="2">
    <source>
        <dbReference type="SAM" id="Coils"/>
    </source>
</evidence>
<dbReference type="Pfam" id="PF01865">
    <property type="entry name" value="PhoU_div"/>
    <property type="match status" value="1"/>
</dbReference>
<keyword evidence="2" id="KW-0175">Coiled coil</keyword>
<dbReference type="SUPFAM" id="SSF109755">
    <property type="entry name" value="PhoU-like"/>
    <property type="match status" value="1"/>
</dbReference>
<dbReference type="Proteomes" id="UP000092695">
    <property type="component" value="Chromosome"/>
</dbReference>
<dbReference type="KEGG" id="woc:BA177_05605"/>
<evidence type="ECO:0000313" key="4">
    <source>
        <dbReference type="Proteomes" id="UP000092695"/>
    </source>
</evidence>
<dbReference type="AlphaFoldDB" id="A0A193LDZ5"/>
<accession>A0A193LDZ5</accession>
<dbReference type="EMBL" id="CP016268">
    <property type="protein sequence ID" value="ANO50750.1"/>
    <property type="molecule type" value="Genomic_DNA"/>
</dbReference>